<proteinExistence type="predicted"/>
<name>A0A016TZN4_9BILA</name>
<evidence type="ECO:0000313" key="2">
    <source>
        <dbReference type="Proteomes" id="UP000024635"/>
    </source>
</evidence>
<accession>A0A016TZN4</accession>
<organism evidence="1 2">
    <name type="scientific">Ancylostoma ceylanicum</name>
    <dbReference type="NCBI Taxonomy" id="53326"/>
    <lineage>
        <taxon>Eukaryota</taxon>
        <taxon>Metazoa</taxon>
        <taxon>Ecdysozoa</taxon>
        <taxon>Nematoda</taxon>
        <taxon>Chromadorea</taxon>
        <taxon>Rhabditida</taxon>
        <taxon>Rhabditina</taxon>
        <taxon>Rhabditomorpha</taxon>
        <taxon>Strongyloidea</taxon>
        <taxon>Ancylostomatidae</taxon>
        <taxon>Ancylostomatinae</taxon>
        <taxon>Ancylostoma</taxon>
    </lineage>
</organism>
<sequence>MDGMVGHRRDQTIGHVRTKYSGLQTAVDRGRDRAQPSWVEVHGLCMLARVVCCYVALEFSAAGRSQTTRASMQSPLSLCS</sequence>
<keyword evidence="2" id="KW-1185">Reference proteome</keyword>
<comment type="caution">
    <text evidence="1">The sequence shown here is derived from an EMBL/GenBank/DDBJ whole genome shotgun (WGS) entry which is preliminary data.</text>
</comment>
<protein>
    <submittedName>
        <fullName evidence="1">Uncharacterized protein</fullName>
    </submittedName>
</protein>
<dbReference type="Proteomes" id="UP000024635">
    <property type="component" value="Unassembled WGS sequence"/>
</dbReference>
<gene>
    <name evidence="1" type="primary">Acey_s0068.g145</name>
    <name evidence="1" type="ORF">Y032_0068g145</name>
</gene>
<dbReference type="AlphaFoldDB" id="A0A016TZN4"/>
<evidence type="ECO:0000313" key="1">
    <source>
        <dbReference type="EMBL" id="EYC07818.1"/>
    </source>
</evidence>
<dbReference type="EMBL" id="JARK01001404">
    <property type="protein sequence ID" value="EYC07818.1"/>
    <property type="molecule type" value="Genomic_DNA"/>
</dbReference>
<reference evidence="2" key="1">
    <citation type="journal article" date="2015" name="Nat. Genet.">
        <title>The genome and transcriptome of the zoonotic hookworm Ancylostoma ceylanicum identify infection-specific gene families.</title>
        <authorList>
            <person name="Schwarz E.M."/>
            <person name="Hu Y."/>
            <person name="Antoshechkin I."/>
            <person name="Miller M.M."/>
            <person name="Sternberg P.W."/>
            <person name="Aroian R.V."/>
        </authorList>
    </citation>
    <scope>NUCLEOTIDE SEQUENCE</scope>
    <source>
        <strain evidence="2">HY135</strain>
    </source>
</reference>